<sequence>MKTSKSHQNKFLRIISIPIRALGKARDCYVSSMTNYASQRSSLAGGMMGGMPAANYPASMPRSFSAASSSRSSDNEDFKELVRAASSRSHSDTIDMNLFVQQQMKRQASVAAATKPPAAGTQQKMPPRSVSVGMGRIDEDKPFGFGEEEEAIIDTKKQKLVYPRSKSYAVPVNTKSLVL</sequence>
<dbReference type="Proteomes" id="UP001060085">
    <property type="component" value="Linkage Group LG07"/>
</dbReference>
<proteinExistence type="predicted"/>
<gene>
    <name evidence="1" type="ORF">M9H77_32358</name>
</gene>
<reference evidence="2" key="1">
    <citation type="journal article" date="2023" name="Nat. Plants">
        <title>Single-cell RNA sequencing provides a high-resolution roadmap for understanding the multicellular compartmentation of specialized metabolism.</title>
        <authorList>
            <person name="Sun S."/>
            <person name="Shen X."/>
            <person name="Li Y."/>
            <person name="Li Y."/>
            <person name="Wang S."/>
            <person name="Li R."/>
            <person name="Zhang H."/>
            <person name="Shen G."/>
            <person name="Guo B."/>
            <person name="Wei J."/>
            <person name="Xu J."/>
            <person name="St-Pierre B."/>
            <person name="Chen S."/>
            <person name="Sun C."/>
        </authorList>
    </citation>
    <scope>NUCLEOTIDE SEQUENCE [LARGE SCALE GENOMIC DNA]</scope>
</reference>
<dbReference type="EMBL" id="CM044707">
    <property type="protein sequence ID" value="KAI5655171.1"/>
    <property type="molecule type" value="Genomic_DNA"/>
</dbReference>
<evidence type="ECO:0000313" key="1">
    <source>
        <dbReference type="EMBL" id="KAI5655171.1"/>
    </source>
</evidence>
<protein>
    <submittedName>
        <fullName evidence="1">Uncharacterized protein</fullName>
    </submittedName>
</protein>
<name>A0ACC0A6L1_CATRO</name>
<accession>A0ACC0A6L1</accession>
<comment type="caution">
    <text evidence="1">The sequence shown here is derived from an EMBL/GenBank/DDBJ whole genome shotgun (WGS) entry which is preliminary data.</text>
</comment>
<evidence type="ECO:0000313" key="2">
    <source>
        <dbReference type="Proteomes" id="UP001060085"/>
    </source>
</evidence>
<keyword evidence="2" id="KW-1185">Reference proteome</keyword>
<organism evidence="1 2">
    <name type="scientific">Catharanthus roseus</name>
    <name type="common">Madagascar periwinkle</name>
    <name type="synonym">Vinca rosea</name>
    <dbReference type="NCBI Taxonomy" id="4058"/>
    <lineage>
        <taxon>Eukaryota</taxon>
        <taxon>Viridiplantae</taxon>
        <taxon>Streptophyta</taxon>
        <taxon>Embryophyta</taxon>
        <taxon>Tracheophyta</taxon>
        <taxon>Spermatophyta</taxon>
        <taxon>Magnoliopsida</taxon>
        <taxon>eudicotyledons</taxon>
        <taxon>Gunneridae</taxon>
        <taxon>Pentapetalae</taxon>
        <taxon>asterids</taxon>
        <taxon>lamiids</taxon>
        <taxon>Gentianales</taxon>
        <taxon>Apocynaceae</taxon>
        <taxon>Rauvolfioideae</taxon>
        <taxon>Vinceae</taxon>
        <taxon>Catharanthinae</taxon>
        <taxon>Catharanthus</taxon>
    </lineage>
</organism>